<proteinExistence type="predicted"/>
<gene>
    <name evidence="3" type="ORF">CSA56_11840</name>
</gene>
<feature type="domain" description="DUF112" evidence="2">
    <location>
        <begin position="17"/>
        <end position="437"/>
    </location>
</feature>
<feature type="transmembrane region" description="Helical" evidence="1">
    <location>
        <begin position="144"/>
        <end position="161"/>
    </location>
</feature>
<feature type="transmembrane region" description="Helical" evidence="1">
    <location>
        <begin position="32"/>
        <end position="51"/>
    </location>
</feature>
<dbReference type="Pfam" id="PF01970">
    <property type="entry name" value="TctA"/>
    <property type="match status" value="1"/>
</dbReference>
<comment type="caution">
    <text evidence="3">The sequence shown here is derived from an EMBL/GenBank/DDBJ whole genome shotgun (WGS) entry which is preliminary data.</text>
</comment>
<sequence>MEHIFTAISLIVQPYVLMIICISAMYGLFVGAIPGLTATMATALLVPVTFFMDPVPALAAIVTMEAMAIFAGDIPGALVRIPGTPSSAAYVGESYALTRQGKAAFVLGVDVTSAAIGGLIGAGILIFLAPMLAEVAMRFTSFEYFWLACIGLSCAVLVTKGSLLKGMISLLIGLFMTQVGVDITLGYPRFTFGITDFLNGFTFIPAMIGMFGVSEVMRAVSSEDHIYKVGAVQTHKMFSGIGLTLKKYQLNIARSGIIGTFVGVLPGAGADIAAWICYALSKKFSKTPEKFGSGHIEGIVDAGTANNASLGGAWVPALVFGIPGDSITAIVIGVLFMKGLRPGPMIFQQTPEILYAVYIAFILANLILIPFGILAIKAGSQLLRVPRNMLMPAILMFCIVGSFAINNTTFDVGVMLACGILAYFMESNDIPVAPAILGIVLGRLLEDSFMVSMIKSDWNLSVFFQRPVSAVLGVVTLILWLSPFIAAWRRKSHNQS</sequence>
<reference evidence="3 4" key="1">
    <citation type="submission" date="2017-10" db="EMBL/GenBank/DDBJ databases">
        <title>Novel microbial diversity and functional potential in the marine mammal oral microbiome.</title>
        <authorList>
            <person name="Dudek N.K."/>
            <person name="Sun C.L."/>
            <person name="Burstein D."/>
            <person name="Kantor R.S."/>
            <person name="Aliaga Goltsman D.S."/>
            <person name="Bik E.M."/>
            <person name="Thomas B.C."/>
            <person name="Banfield J.F."/>
            <person name="Relman D.A."/>
        </authorList>
    </citation>
    <scope>NUCLEOTIDE SEQUENCE [LARGE SCALE GENOMIC DNA]</scope>
    <source>
        <strain evidence="3">DOLJORAL78_47_16</strain>
    </source>
</reference>
<dbReference type="Proteomes" id="UP000230821">
    <property type="component" value="Unassembled WGS sequence"/>
</dbReference>
<feature type="transmembrane region" description="Helical" evidence="1">
    <location>
        <begin position="7"/>
        <end position="26"/>
    </location>
</feature>
<feature type="transmembrane region" description="Helical" evidence="1">
    <location>
        <begin position="197"/>
        <end position="214"/>
    </location>
</feature>
<dbReference type="PANTHER" id="PTHR35342:SF5">
    <property type="entry name" value="TRICARBOXYLIC TRANSPORT PROTEIN"/>
    <property type="match status" value="1"/>
</dbReference>
<keyword evidence="1" id="KW-1133">Transmembrane helix</keyword>
<dbReference type="InterPro" id="IPR002823">
    <property type="entry name" value="DUF112_TM"/>
</dbReference>
<evidence type="ECO:0000259" key="2">
    <source>
        <dbReference type="Pfam" id="PF01970"/>
    </source>
</evidence>
<protein>
    <submittedName>
        <fullName evidence="3">C4-dicarboxylate ABC transporter permease</fullName>
    </submittedName>
</protein>
<evidence type="ECO:0000256" key="1">
    <source>
        <dbReference type="SAM" id="Phobius"/>
    </source>
</evidence>
<accession>A0A2G6KCP9</accession>
<name>A0A2G6KCP9_9BACT</name>
<evidence type="ECO:0000313" key="4">
    <source>
        <dbReference type="Proteomes" id="UP000230821"/>
    </source>
</evidence>
<feature type="transmembrane region" description="Helical" evidence="1">
    <location>
        <begin position="257"/>
        <end position="280"/>
    </location>
</feature>
<organism evidence="3 4">
    <name type="scientific">candidate division KSB3 bacterium</name>
    <dbReference type="NCBI Taxonomy" id="2044937"/>
    <lineage>
        <taxon>Bacteria</taxon>
        <taxon>candidate division KSB3</taxon>
    </lineage>
</organism>
<dbReference type="AlphaFoldDB" id="A0A2G6KCP9"/>
<feature type="transmembrane region" description="Helical" evidence="1">
    <location>
        <begin position="313"/>
        <end position="335"/>
    </location>
</feature>
<feature type="transmembrane region" description="Helical" evidence="1">
    <location>
        <begin position="355"/>
        <end position="376"/>
    </location>
</feature>
<keyword evidence="1" id="KW-0472">Membrane</keyword>
<dbReference type="PANTHER" id="PTHR35342">
    <property type="entry name" value="TRICARBOXYLIC TRANSPORT PROTEIN"/>
    <property type="match status" value="1"/>
</dbReference>
<evidence type="ECO:0000313" key="3">
    <source>
        <dbReference type="EMBL" id="PIE33415.1"/>
    </source>
</evidence>
<keyword evidence="1" id="KW-0812">Transmembrane</keyword>
<feature type="transmembrane region" description="Helical" evidence="1">
    <location>
        <begin position="468"/>
        <end position="488"/>
    </location>
</feature>
<feature type="transmembrane region" description="Helical" evidence="1">
    <location>
        <begin position="103"/>
        <end position="132"/>
    </location>
</feature>
<feature type="transmembrane region" description="Helical" evidence="1">
    <location>
        <begin position="388"/>
        <end position="405"/>
    </location>
</feature>
<feature type="transmembrane region" description="Helical" evidence="1">
    <location>
        <begin position="167"/>
        <end position="185"/>
    </location>
</feature>
<dbReference type="EMBL" id="PDSK01000099">
    <property type="protein sequence ID" value="PIE33415.1"/>
    <property type="molecule type" value="Genomic_DNA"/>
</dbReference>